<comment type="caution">
    <text evidence="1">The sequence shown here is derived from an EMBL/GenBank/DDBJ whole genome shotgun (WGS) entry which is preliminary data.</text>
</comment>
<name>A0ABT7UY95_9LACO</name>
<accession>A0ABT7UY95</accession>
<sequence>MSGMDWEGVLGSDDPEEYMDILENEIAEADQYLRPDDDNYSYRHTVEPPKPYKTQFSVGIAGVDEFVNLGMGFKSYKTFNKFADEQNLPNDNDLSALQDQIEKLFSFEKVVKAGSLFIVPSIDFNLSNQFASNNEFSMGNLAGKVNVLSFLMDRMMRQYSSNDYLQKNTGAGTSYWIESASIKTIYIFNGVFRKEMKKPLEDYVKELRNHYGDDVKVVLIALTEAQSRAIHFRLDAEDLPDVITYDGSVGFKVKDLVRQLPEDLKNKGLLLYNSNPEYDNAMQQLTAFNKIQDAKQTLHEDITDLYVNVDCVFDSYTGRVSTIYLSTSDELQKIMHPSQIFISNDTLPF</sequence>
<dbReference type="RefSeq" id="WP_289586217.1">
    <property type="nucleotide sequence ID" value="NZ_JAUDDW010000019.1"/>
</dbReference>
<keyword evidence="2" id="KW-1185">Reference proteome</keyword>
<gene>
    <name evidence="1" type="ORF">QUW44_05845</name>
</gene>
<reference evidence="1 2" key="2">
    <citation type="submission" date="2023-06" db="EMBL/GenBank/DDBJ databases">
        <authorList>
            <person name="Zeman M."/>
            <person name="Kubasova T."/>
            <person name="Jahodarova E."/>
            <person name="Nykrynova M."/>
            <person name="Rychlik I."/>
        </authorList>
    </citation>
    <scope>NUCLEOTIDE SEQUENCE [LARGE SCALE GENOMIC DNA]</scope>
    <source>
        <strain evidence="1 2">161_Gplus</strain>
    </source>
</reference>
<reference evidence="2" key="1">
    <citation type="submission" date="2023-06" db="EMBL/GenBank/DDBJ databases">
        <title>Identification and characterization of horizontal gene transfer across gut microbiota members of farm animals based on homology search.</title>
        <authorList>
            <person name="Zeman M."/>
            <person name="Kubasova T."/>
            <person name="Jahodarova E."/>
            <person name="Nykrynova M."/>
            <person name="Rychlik I."/>
        </authorList>
    </citation>
    <scope>NUCLEOTIDE SEQUENCE [LARGE SCALE GENOMIC DNA]</scope>
    <source>
        <strain evidence="2">161_Gplus</strain>
    </source>
</reference>
<dbReference type="Proteomes" id="UP001529343">
    <property type="component" value="Unassembled WGS sequence"/>
</dbReference>
<evidence type="ECO:0000313" key="1">
    <source>
        <dbReference type="EMBL" id="MDM8266681.1"/>
    </source>
</evidence>
<organism evidence="1 2">
    <name type="scientific">Limosilactobacillus pontis</name>
    <dbReference type="NCBI Taxonomy" id="35787"/>
    <lineage>
        <taxon>Bacteria</taxon>
        <taxon>Bacillati</taxon>
        <taxon>Bacillota</taxon>
        <taxon>Bacilli</taxon>
        <taxon>Lactobacillales</taxon>
        <taxon>Lactobacillaceae</taxon>
        <taxon>Limosilactobacillus</taxon>
    </lineage>
</organism>
<evidence type="ECO:0000313" key="2">
    <source>
        <dbReference type="Proteomes" id="UP001529343"/>
    </source>
</evidence>
<protein>
    <submittedName>
        <fullName evidence="1">Uncharacterized protein</fullName>
    </submittedName>
</protein>
<dbReference type="EMBL" id="JAUDDW010000019">
    <property type="protein sequence ID" value="MDM8266681.1"/>
    <property type="molecule type" value="Genomic_DNA"/>
</dbReference>
<proteinExistence type="predicted"/>